<evidence type="ECO:0000313" key="2">
    <source>
        <dbReference type="Proteomes" id="UP000051302"/>
    </source>
</evidence>
<keyword evidence="2" id="KW-1185">Reference proteome</keyword>
<dbReference type="PATRIC" id="fig|1423774.3.peg.141"/>
<dbReference type="Proteomes" id="UP000051302">
    <property type="component" value="Unassembled WGS sequence"/>
</dbReference>
<dbReference type="Pfam" id="PF10012">
    <property type="entry name" value="DUF2255"/>
    <property type="match status" value="1"/>
</dbReference>
<organism evidence="1 2">
    <name type="scientific">Companilactobacillus nantensis DSM 16982</name>
    <dbReference type="NCBI Taxonomy" id="1423774"/>
    <lineage>
        <taxon>Bacteria</taxon>
        <taxon>Bacillati</taxon>
        <taxon>Bacillota</taxon>
        <taxon>Bacilli</taxon>
        <taxon>Lactobacillales</taxon>
        <taxon>Lactobacillaceae</taxon>
        <taxon>Companilactobacillus</taxon>
    </lineage>
</organism>
<dbReference type="AlphaFoldDB" id="A0A0R1WL96"/>
<proteinExistence type="predicted"/>
<dbReference type="PIRSF" id="PIRSF028498">
    <property type="entry name" value="UCP028498"/>
    <property type="match status" value="1"/>
</dbReference>
<dbReference type="STRING" id="1423774.FD31_GL000138"/>
<reference evidence="1 2" key="1">
    <citation type="journal article" date="2015" name="Genome Announc.">
        <title>Expanding the biotechnology potential of lactobacilli through comparative genomics of 213 strains and associated genera.</title>
        <authorList>
            <person name="Sun Z."/>
            <person name="Harris H.M."/>
            <person name="McCann A."/>
            <person name="Guo C."/>
            <person name="Argimon S."/>
            <person name="Zhang W."/>
            <person name="Yang X."/>
            <person name="Jeffery I.B."/>
            <person name="Cooney J.C."/>
            <person name="Kagawa T.F."/>
            <person name="Liu W."/>
            <person name="Song Y."/>
            <person name="Salvetti E."/>
            <person name="Wrobel A."/>
            <person name="Rasinkangas P."/>
            <person name="Parkhill J."/>
            <person name="Rea M.C."/>
            <person name="O'Sullivan O."/>
            <person name="Ritari J."/>
            <person name="Douillard F.P."/>
            <person name="Paul Ross R."/>
            <person name="Yang R."/>
            <person name="Briner A.E."/>
            <person name="Felis G.E."/>
            <person name="de Vos W.M."/>
            <person name="Barrangou R."/>
            <person name="Klaenhammer T.R."/>
            <person name="Caufield P.W."/>
            <person name="Cui Y."/>
            <person name="Zhang H."/>
            <person name="O'Toole P.W."/>
        </authorList>
    </citation>
    <scope>NUCLEOTIDE SEQUENCE [LARGE SCALE GENOMIC DNA]</scope>
    <source>
        <strain evidence="1 2">DSM 16982</strain>
    </source>
</reference>
<evidence type="ECO:0000313" key="1">
    <source>
        <dbReference type="EMBL" id="KRM18656.1"/>
    </source>
</evidence>
<name>A0A0R1WL96_9LACO</name>
<dbReference type="InterPro" id="IPR016888">
    <property type="entry name" value="UCP028498"/>
</dbReference>
<evidence type="ECO:0008006" key="3">
    <source>
        <dbReference type="Google" id="ProtNLM"/>
    </source>
</evidence>
<protein>
    <recommendedName>
        <fullName evidence="3">DUF2255 family protein</fullName>
    </recommendedName>
</protein>
<dbReference type="EMBL" id="AZFV01000001">
    <property type="protein sequence ID" value="KRM18656.1"/>
    <property type="molecule type" value="Genomic_DNA"/>
</dbReference>
<sequence>MEESIMKEIKTSTLSDEQMEQFSQADDLRISPFYSDGKTYGTPTWIWSVVVDKKLYVRAWNGQQSRWYRSAVQQKAGRMHLAGGNFEISFKPITDSQLIKQIDQAYKIKYADSAYLAPMLQSGPQSSTLNIVPRQ</sequence>
<comment type="caution">
    <text evidence="1">The sequence shown here is derived from an EMBL/GenBank/DDBJ whole genome shotgun (WGS) entry which is preliminary data.</text>
</comment>
<accession>A0A0R1WL96</accession>
<gene>
    <name evidence="1" type="ORF">FD31_GL000138</name>
</gene>